<feature type="transmembrane region" description="Helical" evidence="2">
    <location>
        <begin position="362"/>
        <end position="381"/>
    </location>
</feature>
<keyword evidence="4" id="KW-1185">Reference proteome</keyword>
<feature type="transmembrane region" description="Helical" evidence="2">
    <location>
        <begin position="271"/>
        <end position="290"/>
    </location>
</feature>
<reference evidence="3 4" key="1">
    <citation type="submission" date="2024-03" db="EMBL/GenBank/DDBJ databases">
        <title>Human intestinal bacterial collection.</title>
        <authorList>
            <person name="Pauvert C."/>
            <person name="Hitch T.C.A."/>
            <person name="Clavel T."/>
        </authorList>
    </citation>
    <scope>NUCLEOTIDE SEQUENCE [LARGE SCALE GENOMIC DNA]</scope>
    <source>
        <strain evidence="3 4">CLA-SR-H021</strain>
    </source>
</reference>
<feature type="compositionally biased region" description="Basic and acidic residues" evidence="1">
    <location>
        <begin position="169"/>
        <end position="189"/>
    </location>
</feature>
<feature type="transmembrane region" description="Helical" evidence="2">
    <location>
        <begin position="310"/>
        <end position="330"/>
    </location>
</feature>
<organism evidence="3 4">
    <name type="scientific">Enterocloster hominis</name>
    <name type="common">ex Hitch et al. 2024</name>
    <dbReference type="NCBI Taxonomy" id="1917870"/>
    <lineage>
        <taxon>Bacteria</taxon>
        <taxon>Bacillati</taxon>
        <taxon>Bacillota</taxon>
        <taxon>Clostridia</taxon>
        <taxon>Lachnospirales</taxon>
        <taxon>Lachnospiraceae</taxon>
        <taxon>Enterocloster</taxon>
    </lineage>
</organism>
<feature type="non-terminal residue" evidence="3">
    <location>
        <position position="443"/>
    </location>
</feature>
<dbReference type="PANTHER" id="PTHR38454">
    <property type="entry name" value="INTEGRAL MEMBRANE PROTEIN-RELATED"/>
    <property type="match status" value="1"/>
</dbReference>
<gene>
    <name evidence="3" type="ORF">WMQ36_09265</name>
</gene>
<feature type="compositionally biased region" description="Basic and acidic residues" evidence="1">
    <location>
        <begin position="100"/>
        <end position="109"/>
    </location>
</feature>
<dbReference type="PANTHER" id="PTHR38454:SF1">
    <property type="entry name" value="INTEGRAL MEMBRANE PROTEIN"/>
    <property type="match status" value="1"/>
</dbReference>
<feature type="compositionally biased region" description="Basic and acidic residues" evidence="1">
    <location>
        <begin position="75"/>
        <end position="84"/>
    </location>
</feature>
<dbReference type="EMBL" id="JBBMFM010000026">
    <property type="protein sequence ID" value="MEQ2425159.1"/>
    <property type="molecule type" value="Genomic_DNA"/>
</dbReference>
<dbReference type="RefSeq" id="WP_349118151.1">
    <property type="nucleotide sequence ID" value="NZ_JBBMFM010000026.1"/>
</dbReference>
<comment type="caution">
    <text evidence="3">The sequence shown here is derived from an EMBL/GenBank/DDBJ whole genome shotgun (WGS) entry which is preliminary data.</text>
</comment>
<keyword evidence="2" id="KW-0812">Transmembrane</keyword>
<proteinExistence type="predicted"/>
<evidence type="ECO:0000256" key="2">
    <source>
        <dbReference type="SAM" id="Phobius"/>
    </source>
</evidence>
<accession>A0ABV1D7T1</accession>
<keyword evidence="2" id="KW-0472">Membrane</keyword>
<dbReference type="Pfam" id="PF09586">
    <property type="entry name" value="YfhO"/>
    <property type="match status" value="1"/>
</dbReference>
<feature type="compositionally biased region" description="Acidic residues" evidence="1">
    <location>
        <begin position="153"/>
        <end position="165"/>
    </location>
</feature>
<name>A0ABV1D7T1_9FIRM</name>
<evidence type="ECO:0000313" key="4">
    <source>
        <dbReference type="Proteomes" id="UP001454086"/>
    </source>
</evidence>
<evidence type="ECO:0000256" key="1">
    <source>
        <dbReference type="SAM" id="MobiDB-lite"/>
    </source>
</evidence>
<feature type="region of interest" description="Disordered" evidence="1">
    <location>
        <begin position="21"/>
        <end position="197"/>
    </location>
</feature>
<sequence>MERDEIERVERELDAILKLVQPEAPMQDKTPGMDTDQEAAGEQKIKGSKEMAREEWAFSGEQEEIGVQTMPNKAPGEEEIKNEEQLPSQENAPEETVTDSGKEKKESQSGRKRTQGKADKGKKHGFWNPARDGRPEGAMARDGITDWQQDNGPDGEDDWDMDDGTEWSQDGRVEWNRDDQPEWNRDDQPNVKMDGYSGQGRVRPIRSLRLLKPSDGLAAAFFVPVIVMIIIFAQRGIFPFGEESFLRTDMYHQYAPFFSEFQYKLTHGGSLLYSWDIGMGVNFSALYAYYLASPVNWLLMFCPKQFIIEFMTLVIVLKIGLSGLSFAWYLKKHFGTRDFGVGLFGIFYALSGYMAAYSWNIMWLDCILLFPLILLGLERLVKGESGLLYCITLGLSILSNYYISIMICIFMVIYVIAQVIMNPPKGLGRLVLTGVRFAVYSLL</sequence>
<dbReference type="Proteomes" id="UP001454086">
    <property type="component" value="Unassembled WGS sequence"/>
</dbReference>
<feature type="transmembrane region" description="Helical" evidence="2">
    <location>
        <begin position="401"/>
        <end position="421"/>
    </location>
</feature>
<dbReference type="InterPro" id="IPR018580">
    <property type="entry name" value="Uncharacterised_YfhO"/>
</dbReference>
<keyword evidence="2" id="KW-1133">Transmembrane helix</keyword>
<protein>
    <submittedName>
        <fullName evidence="3">YfhO family protein</fullName>
    </submittedName>
</protein>
<evidence type="ECO:0000313" key="3">
    <source>
        <dbReference type="EMBL" id="MEQ2425159.1"/>
    </source>
</evidence>
<feature type="compositionally biased region" description="Basic residues" evidence="1">
    <location>
        <begin position="110"/>
        <end position="125"/>
    </location>
</feature>
<feature type="compositionally biased region" description="Basic and acidic residues" evidence="1">
    <location>
        <begin position="41"/>
        <end position="56"/>
    </location>
</feature>
<feature type="transmembrane region" description="Helical" evidence="2">
    <location>
        <begin position="216"/>
        <end position="238"/>
    </location>
</feature>